<dbReference type="PROSITE" id="PS50041">
    <property type="entry name" value="C_TYPE_LECTIN_2"/>
    <property type="match status" value="1"/>
</dbReference>
<dbReference type="SMART" id="SM00034">
    <property type="entry name" value="CLECT"/>
    <property type="match status" value="1"/>
</dbReference>
<evidence type="ECO:0000259" key="2">
    <source>
        <dbReference type="PROSITE" id="PS50041"/>
    </source>
</evidence>
<reference evidence="3 4" key="1">
    <citation type="submission" date="2019-02" db="EMBL/GenBank/DDBJ databases">
        <title>Opniocepnalus argus genome.</title>
        <authorList>
            <person name="Zhou C."/>
            <person name="Xiao S."/>
        </authorList>
    </citation>
    <scope>NUCLEOTIDE SEQUENCE [LARGE SCALE GENOMIC DNA]</scope>
    <source>
        <strain evidence="3">OARG1902GOOAL</strain>
        <tissue evidence="3">Muscle</tissue>
    </source>
</reference>
<name>A0A6G1PQS1_CHAAH</name>
<dbReference type="PANTHER" id="PTHR45784">
    <property type="entry name" value="C-TYPE LECTIN DOMAIN FAMILY 20 MEMBER A-RELATED"/>
    <property type="match status" value="1"/>
</dbReference>
<dbReference type="Proteomes" id="UP000503349">
    <property type="component" value="Chromosome 7"/>
</dbReference>
<evidence type="ECO:0000313" key="4">
    <source>
        <dbReference type="Proteomes" id="UP000503349"/>
    </source>
</evidence>
<reference evidence="4" key="2">
    <citation type="submission" date="2019-02" db="EMBL/GenBank/DDBJ databases">
        <title>Opniocepnalus argus Var Kimnra genome.</title>
        <authorList>
            <person name="Zhou C."/>
            <person name="Xiao S."/>
        </authorList>
    </citation>
    <scope>NUCLEOTIDE SEQUENCE [LARGE SCALE GENOMIC DNA]</scope>
</reference>
<dbReference type="InterPro" id="IPR001304">
    <property type="entry name" value="C-type_lectin-like"/>
</dbReference>
<proteinExistence type="predicted"/>
<gene>
    <name evidence="3" type="ORF">EXN66_Car008004</name>
</gene>
<keyword evidence="1" id="KW-1133">Transmembrane helix</keyword>
<organism evidence="3 4">
    <name type="scientific">Channa argus</name>
    <name type="common">Northern snakehead</name>
    <name type="synonym">Ophicephalus argus</name>
    <dbReference type="NCBI Taxonomy" id="215402"/>
    <lineage>
        <taxon>Eukaryota</taxon>
        <taxon>Metazoa</taxon>
        <taxon>Chordata</taxon>
        <taxon>Craniata</taxon>
        <taxon>Vertebrata</taxon>
        <taxon>Euteleostomi</taxon>
        <taxon>Actinopterygii</taxon>
        <taxon>Neopterygii</taxon>
        <taxon>Teleostei</taxon>
        <taxon>Neoteleostei</taxon>
        <taxon>Acanthomorphata</taxon>
        <taxon>Anabantaria</taxon>
        <taxon>Anabantiformes</taxon>
        <taxon>Channoidei</taxon>
        <taxon>Channidae</taxon>
        <taxon>Channa</taxon>
    </lineage>
</organism>
<dbReference type="PANTHER" id="PTHR45784:SF3">
    <property type="entry name" value="C-TYPE LECTIN DOMAIN FAMILY 4 MEMBER K-LIKE-RELATED"/>
    <property type="match status" value="1"/>
</dbReference>
<evidence type="ECO:0000313" key="3">
    <source>
        <dbReference type="EMBL" id="KAF3692328.1"/>
    </source>
</evidence>
<dbReference type="EMBL" id="CM015718">
    <property type="protein sequence ID" value="KAF3692328.1"/>
    <property type="molecule type" value="Genomic_DNA"/>
</dbReference>
<keyword evidence="1" id="KW-0812">Transmembrane</keyword>
<sequence length="167" mass="18803">MDAKAKCKAQASSLAKIPDLIANAAILATMTAALMPEAWIGLKTTQLWQWSKTSENYAYRNWQLGQPDTVNGGKDCAAIAVKNGTWTDEQCSAQYPFFCYDVSKVKTTMKMRIKTDTDITNTVFNAQILQQLGMVLESQGWTDFSLQWNIQPKKQEKKPAEPLWKKC</sequence>
<keyword evidence="1" id="KW-0472">Membrane</keyword>
<evidence type="ECO:0000256" key="1">
    <source>
        <dbReference type="SAM" id="Phobius"/>
    </source>
</evidence>
<dbReference type="InterPro" id="IPR016187">
    <property type="entry name" value="CTDL_fold"/>
</dbReference>
<dbReference type="Pfam" id="PF00059">
    <property type="entry name" value="Lectin_C"/>
    <property type="match status" value="1"/>
</dbReference>
<dbReference type="Gene3D" id="3.10.100.10">
    <property type="entry name" value="Mannose-Binding Protein A, subunit A"/>
    <property type="match status" value="1"/>
</dbReference>
<dbReference type="InterPro" id="IPR016186">
    <property type="entry name" value="C-type_lectin-like/link_sf"/>
</dbReference>
<dbReference type="CDD" id="cd00037">
    <property type="entry name" value="CLECT"/>
    <property type="match status" value="1"/>
</dbReference>
<protein>
    <submittedName>
        <fullName evidence="3">Proteoglycan 3 Eosinophil major basic protein-like protein</fullName>
    </submittedName>
</protein>
<dbReference type="AlphaFoldDB" id="A0A6G1PQS1"/>
<feature type="domain" description="C-type lectin" evidence="2">
    <location>
        <begin position="1"/>
        <end position="100"/>
    </location>
</feature>
<dbReference type="SUPFAM" id="SSF56436">
    <property type="entry name" value="C-type lectin-like"/>
    <property type="match status" value="1"/>
</dbReference>
<feature type="transmembrane region" description="Helical" evidence="1">
    <location>
        <begin position="20"/>
        <end position="42"/>
    </location>
</feature>
<keyword evidence="4" id="KW-1185">Reference proteome</keyword>
<accession>A0A6G1PQS1</accession>